<dbReference type="EMBL" id="JWZX01002518">
    <property type="protein sequence ID" value="KOO28752.1"/>
    <property type="molecule type" value="Genomic_DNA"/>
</dbReference>
<sequence length="133" mass="14228">MMQKLIAAMLLASAECFQMPSAPKLQQHLSKLAASSAALAVTFHSEAAHAKSVLGVNGGLDFGPLAGDQPGGEGTGKALGINDDSLGFVLLTVIFAIGFAFSQWQSYQDDDDDFFDTYDSRRGDRELSNRNRV</sequence>
<comment type="caution">
    <text evidence="2">The sequence shown here is derived from an EMBL/GenBank/DDBJ whole genome shotgun (WGS) entry which is preliminary data.</text>
</comment>
<keyword evidence="1" id="KW-0732">Signal</keyword>
<keyword evidence="3" id="KW-1185">Reference proteome</keyword>
<protein>
    <recommendedName>
        <fullName evidence="4">PSII 6.1 kDa protein</fullName>
    </recommendedName>
</protein>
<accession>A0A0M0JR17</accession>
<dbReference type="AlphaFoldDB" id="A0A0M0JR17"/>
<dbReference type="Proteomes" id="UP000037460">
    <property type="component" value="Unassembled WGS sequence"/>
</dbReference>
<feature type="signal peptide" evidence="1">
    <location>
        <begin position="1"/>
        <end position="16"/>
    </location>
</feature>
<organism evidence="2 3">
    <name type="scientific">Chrysochromulina tobinii</name>
    <dbReference type="NCBI Taxonomy" id="1460289"/>
    <lineage>
        <taxon>Eukaryota</taxon>
        <taxon>Haptista</taxon>
        <taxon>Haptophyta</taxon>
        <taxon>Prymnesiophyceae</taxon>
        <taxon>Prymnesiales</taxon>
        <taxon>Chrysochromulinaceae</taxon>
        <taxon>Chrysochromulina</taxon>
    </lineage>
</organism>
<proteinExistence type="predicted"/>
<name>A0A0M0JR17_9EUKA</name>
<evidence type="ECO:0000256" key="1">
    <source>
        <dbReference type="SAM" id="SignalP"/>
    </source>
</evidence>
<reference evidence="3" key="1">
    <citation type="journal article" date="2015" name="PLoS Genet.">
        <title>Genome Sequence and Transcriptome Analyses of Chrysochromulina tobin: Metabolic Tools for Enhanced Algal Fitness in the Prominent Order Prymnesiales (Haptophyceae).</title>
        <authorList>
            <person name="Hovde B.T."/>
            <person name="Deodato C.R."/>
            <person name="Hunsperger H.M."/>
            <person name="Ryken S.A."/>
            <person name="Yost W."/>
            <person name="Jha R.K."/>
            <person name="Patterson J."/>
            <person name="Monnat R.J. Jr."/>
            <person name="Barlow S.B."/>
            <person name="Starkenburg S.R."/>
            <person name="Cattolico R.A."/>
        </authorList>
    </citation>
    <scope>NUCLEOTIDE SEQUENCE</scope>
    <source>
        <strain evidence="3">CCMP291</strain>
    </source>
</reference>
<gene>
    <name evidence="2" type="ORF">Ctob_002255</name>
</gene>
<evidence type="ECO:0000313" key="3">
    <source>
        <dbReference type="Proteomes" id="UP000037460"/>
    </source>
</evidence>
<evidence type="ECO:0000313" key="2">
    <source>
        <dbReference type="EMBL" id="KOO28752.1"/>
    </source>
</evidence>
<evidence type="ECO:0008006" key="4">
    <source>
        <dbReference type="Google" id="ProtNLM"/>
    </source>
</evidence>
<feature type="chain" id="PRO_5005601999" description="PSII 6.1 kDa protein" evidence="1">
    <location>
        <begin position="17"/>
        <end position="133"/>
    </location>
</feature>